<evidence type="ECO:0000256" key="3">
    <source>
        <dbReference type="ARBA" id="ARBA00044493"/>
    </source>
</evidence>
<keyword evidence="2" id="KW-0677">Repeat</keyword>
<proteinExistence type="inferred from homology"/>
<evidence type="ECO:0000256" key="5">
    <source>
        <dbReference type="SAM" id="MobiDB-lite"/>
    </source>
</evidence>
<dbReference type="VEuPathDB" id="FungiDB:PTTG_04179"/>
<dbReference type="AlphaFoldDB" id="A0A180GSD7"/>
<evidence type="ECO:0000256" key="4">
    <source>
        <dbReference type="ARBA" id="ARBA00044511"/>
    </source>
</evidence>
<dbReference type="InterPro" id="IPR002885">
    <property type="entry name" value="PPR_rpt"/>
</dbReference>
<dbReference type="STRING" id="630390.A0A180GSD7"/>
<dbReference type="InterPro" id="IPR011990">
    <property type="entry name" value="TPR-like_helical_dom_sf"/>
</dbReference>
<comment type="similarity">
    <text evidence="1">Belongs to the CCM1 family.</text>
</comment>
<sequence>MSSQPQQDLYSIAGAPWQPTWLNEQLVQLVLAMSCSPDVRQMDEIYHAVRQTIAQRGDLNAEAWAVLIETYGRLGQVGRLREMYGRAQSTLASFTIDESSSTLKRMLRHSWWTRIEECMVIGLAYCGLHNELLVHKTSLQNSGARLSADTYEAIFRNTGKNLQHVMKALNYFEEAKQNGVQLSTLACNILLTKLARARRTIDMLSVYDSMKRSGTPRNARTFETILHELSRSDDKAKAEEVFQEMLLCDDNPRISPFITMMKLFNQASKYPNRPKVLYYFDMMIRSKISPNGNAYNLLMEAYGMIAPYDSVGMERVFQAACRDPNVQVTGAHWATILRVKGALEGDLAGAIVQFEQISRTGNGRGLGVGGARQPADGMCYEALFDGFVACNRGDLAYPYVARMQEDGVLVTAELANKLMKLFASSGQVDKAREIFESFVDCPPPAQDELNSHPRPNLAPSLPASNQQRHADRSVYHQQSACRKRFCYETMIAIEFTAGDHERVRRLFERLPRSPSTDGSH</sequence>
<dbReference type="EnsemblFungi" id="PTTG_04179-t43_1">
    <property type="protein sequence ID" value="PTTG_04179-t43_1-p1"/>
    <property type="gene ID" value="PTTG_04179"/>
</dbReference>
<dbReference type="Pfam" id="PF13812">
    <property type="entry name" value="PPR_3"/>
    <property type="match status" value="1"/>
</dbReference>
<evidence type="ECO:0008006" key="9">
    <source>
        <dbReference type="Google" id="ProtNLM"/>
    </source>
</evidence>
<comment type="subunit">
    <text evidence="4">Binds to mitochondrial small subunit 15S rRNA.</text>
</comment>
<evidence type="ECO:0000313" key="8">
    <source>
        <dbReference type="Proteomes" id="UP000005240"/>
    </source>
</evidence>
<dbReference type="Proteomes" id="UP000005240">
    <property type="component" value="Unassembled WGS sequence"/>
</dbReference>
<feature type="region of interest" description="Disordered" evidence="5">
    <location>
        <begin position="444"/>
        <end position="473"/>
    </location>
</feature>
<evidence type="ECO:0000256" key="2">
    <source>
        <dbReference type="ARBA" id="ARBA00022737"/>
    </source>
</evidence>
<dbReference type="EMBL" id="ADAS02000027">
    <property type="protein sequence ID" value="OAV95660.1"/>
    <property type="molecule type" value="Genomic_DNA"/>
</dbReference>
<reference evidence="7 8" key="3">
    <citation type="journal article" date="2017" name="G3 (Bethesda)">
        <title>Comparative analysis highlights variable genome content of wheat rusts and divergence of the mating loci.</title>
        <authorList>
            <person name="Cuomo C.A."/>
            <person name="Bakkeren G."/>
            <person name="Khalil H.B."/>
            <person name="Panwar V."/>
            <person name="Joly D."/>
            <person name="Linning R."/>
            <person name="Sakthikumar S."/>
            <person name="Song X."/>
            <person name="Adiconis X."/>
            <person name="Fan L."/>
            <person name="Goldberg J.M."/>
            <person name="Levin J.Z."/>
            <person name="Young S."/>
            <person name="Zeng Q."/>
            <person name="Anikster Y."/>
            <person name="Bruce M."/>
            <person name="Wang M."/>
            <person name="Yin C."/>
            <person name="McCallum B."/>
            <person name="Szabo L.J."/>
            <person name="Hulbert S."/>
            <person name="Chen X."/>
            <person name="Fellers J.P."/>
        </authorList>
    </citation>
    <scope>NUCLEOTIDE SEQUENCE</scope>
    <source>
        <strain evidence="8">Isolate 1-1 / race 1 (BBBD)</strain>
        <strain evidence="7">isolate 1-1 / race 1 (BBBD)</strain>
    </source>
</reference>
<comment type="function">
    <text evidence="3">Regulates mitochondrial small subunit maturation by controlling 15S rRNA 5'-end processing. Localizes to the 5' precursor of the 15S rRNA in a position that is subsequently occupied by mS47 in the mature yeast mtSSU. Uses structure and sequence-specific RNA recognition, binding to a single-stranded region of the precursor and specifically recognizing bases -6 to -1. The exchange of Ccm1 for mS47 is coupled to the irreversible removal of precursor rRNA that is accompanied by conformational changes of the mitoribosomal proteins uS5m and mS26. These conformational changes signal completion of 5'-end rRNA processing through protection of the mature 5'-end of the 15S rRNA and stabilization of mS47. The removal of the 5' precursor together with the dissociation of Ccm1 may be catalyzed by the 5'-3' exoribonuclease Pet127. Involved in the specific removal of group I introns in mitochondrial encoded transcripts.</text>
</comment>
<dbReference type="PANTHER" id="PTHR47447">
    <property type="entry name" value="OS03G0856100 PROTEIN"/>
    <property type="match status" value="1"/>
</dbReference>
<name>A0A180GSD7_PUCT1</name>
<organism evidence="6">
    <name type="scientific">Puccinia triticina (isolate 1-1 / race 1 (BBBD))</name>
    <name type="common">Brown leaf rust fungus</name>
    <dbReference type="NCBI Taxonomy" id="630390"/>
    <lineage>
        <taxon>Eukaryota</taxon>
        <taxon>Fungi</taxon>
        <taxon>Dikarya</taxon>
        <taxon>Basidiomycota</taxon>
        <taxon>Pucciniomycotina</taxon>
        <taxon>Pucciniomycetes</taxon>
        <taxon>Pucciniales</taxon>
        <taxon>Pucciniaceae</taxon>
        <taxon>Puccinia</taxon>
    </lineage>
</organism>
<dbReference type="OrthoDB" id="411857at2759"/>
<keyword evidence="8" id="KW-1185">Reference proteome</keyword>
<dbReference type="NCBIfam" id="TIGR00756">
    <property type="entry name" value="PPR"/>
    <property type="match status" value="1"/>
</dbReference>
<gene>
    <name evidence="6" type="ORF">PTTG_04179</name>
</gene>
<evidence type="ECO:0000256" key="1">
    <source>
        <dbReference type="ARBA" id="ARBA00006192"/>
    </source>
</evidence>
<evidence type="ECO:0000313" key="7">
    <source>
        <dbReference type="EnsemblFungi" id="PTTG_04179-t43_1-p1"/>
    </source>
</evidence>
<dbReference type="Pfam" id="PF01535">
    <property type="entry name" value="PPR"/>
    <property type="match status" value="1"/>
</dbReference>
<reference evidence="6" key="2">
    <citation type="submission" date="2016-05" db="EMBL/GenBank/DDBJ databases">
        <title>Comparative analysis highlights variable genome content of wheat rusts and divergence of the mating loci.</title>
        <authorList>
            <person name="Cuomo C.A."/>
            <person name="Bakkeren G."/>
            <person name="Szabo L."/>
            <person name="Khalil H."/>
            <person name="Joly D."/>
            <person name="Goldberg J."/>
            <person name="Young S."/>
            <person name="Zeng Q."/>
            <person name="Fellers J."/>
        </authorList>
    </citation>
    <scope>NUCLEOTIDE SEQUENCE [LARGE SCALE GENOMIC DNA]</scope>
    <source>
        <strain evidence="6">1-1 BBBD Race 1</strain>
    </source>
</reference>
<accession>A0A180GSD7</accession>
<reference evidence="7" key="4">
    <citation type="submission" date="2025-05" db="UniProtKB">
        <authorList>
            <consortium name="EnsemblFungi"/>
        </authorList>
    </citation>
    <scope>IDENTIFICATION</scope>
    <source>
        <strain evidence="7">isolate 1-1 / race 1 (BBBD)</strain>
    </source>
</reference>
<reference evidence="6" key="1">
    <citation type="submission" date="2009-11" db="EMBL/GenBank/DDBJ databases">
        <authorList>
            <consortium name="The Broad Institute Genome Sequencing Platform"/>
            <person name="Ward D."/>
            <person name="Feldgarden M."/>
            <person name="Earl A."/>
            <person name="Young S.K."/>
            <person name="Zeng Q."/>
            <person name="Koehrsen M."/>
            <person name="Alvarado L."/>
            <person name="Berlin A."/>
            <person name="Bochicchio J."/>
            <person name="Borenstein D."/>
            <person name="Chapman S.B."/>
            <person name="Chen Z."/>
            <person name="Engels R."/>
            <person name="Freedman E."/>
            <person name="Gellesch M."/>
            <person name="Goldberg J."/>
            <person name="Griggs A."/>
            <person name="Gujja S."/>
            <person name="Heilman E."/>
            <person name="Heiman D."/>
            <person name="Hepburn T."/>
            <person name="Howarth C."/>
            <person name="Jen D."/>
            <person name="Larson L."/>
            <person name="Lewis B."/>
            <person name="Mehta T."/>
            <person name="Park D."/>
            <person name="Pearson M."/>
            <person name="Roberts A."/>
            <person name="Saif S."/>
            <person name="Shea T."/>
            <person name="Shenoy N."/>
            <person name="Sisk P."/>
            <person name="Stolte C."/>
            <person name="Sykes S."/>
            <person name="Thomson T."/>
            <person name="Walk T."/>
            <person name="White J."/>
            <person name="Yandava C."/>
            <person name="Izard J."/>
            <person name="Baranova O.V."/>
            <person name="Blanton J.M."/>
            <person name="Tanner A.C."/>
            <person name="Dewhirst F.E."/>
            <person name="Haas B."/>
            <person name="Nusbaum C."/>
            <person name="Birren B."/>
        </authorList>
    </citation>
    <scope>NUCLEOTIDE SEQUENCE [LARGE SCALE GENOMIC DNA]</scope>
    <source>
        <strain evidence="6">1-1 BBBD Race 1</strain>
    </source>
</reference>
<evidence type="ECO:0000313" key="6">
    <source>
        <dbReference type="EMBL" id="OAV95660.1"/>
    </source>
</evidence>
<dbReference type="Gene3D" id="1.25.40.10">
    <property type="entry name" value="Tetratricopeptide repeat domain"/>
    <property type="match status" value="2"/>
</dbReference>
<protein>
    <recommendedName>
        <fullName evidence="9">Pentacotripeptide-repeat region of PRORP domain-containing protein</fullName>
    </recommendedName>
</protein>
<dbReference type="PANTHER" id="PTHR47447:SF17">
    <property type="entry name" value="OS12G0638900 PROTEIN"/>
    <property type="match status" value="1"/>
</dbReference>